<dbReference type="InterPro" id="IPR029753">
    <property type="entry name" value="D-isomer_DH_CS"/>
</dbReference>
<reference evidence="8 9" key="1">
    <citation type="journal article" date="2016" name="Nat. Commun.">
        <title>Thousands of microbial genomes shed light on interconnected biogeochemical processes in an aquifer system.</title>
        <authorList>
            <person name="Anantharaman K."/>
            <person name="Brown C.T."/>
            <person name="Hug L.A."/>
            <person name="Sharon I."/>
            <person name="Castelle C.J."/>
            <person name="Probst A.J."/>
            <person name="Thomas B.C."/>
            <person name="Singh A."/>
            <person name="Wilkins M.J."/>
            <person name="Karaoz U."/>
            <person name="Brodie E.L."/>
            <person name="Williams K.H."/>
            <person name="Hubbard S.S."/>
            <person name="Banfield J.F."/>
        </authorList>
    </citation>
    <scope>NUCLEOTIDE SEQUENCE [LARGE SCALE GENOMIC DNA]</scope>
</reference>
<dbReference type="GO" id="GO:0051287">
    <property type="term" value="F:NAD binding"/>
    <property type="evidence" value="ECO:0007669"/>
    <property type="project" value="InterPro"/>
</dbReference>
<dbReference type="CDD" id="cd05301">
    <property type="entry name" value="GDH"/>
    <property type="match status" value="1"/>
</dbReference>
<dbReference type="STRING" id="1802630.A3H26_01645"/>
<organism evidence="8 9">
    <name type="scientific">candidate division WWE3 bacterium RIFCSPLOWO2_12_FULL_36_10</name>
    <dbReference type="NCBI Taxonomy" id="1802630"/>
    <lineage>
        <taxon>Bacteria</taxon>
        <taxon>Katanobacteria</taxon>
    </lineage>
</organism>
<keyword evidence="3 5" id="KW-0560">Oxidoreductase</keyword>
<comment type="similarity">
    <text evidence="1 5">Belongs to the D-isomer specific 2-hydroxyacid dehydrogenase family.</text>
</comment>
<evidence type="ECO:0000313" key="9">
    <source>
        <dbReference type="Proteomes" id="UP000177763"/>
    </source>
</evidence>
<dbReference type="AlphaFoldDB" id="A0A1F4VH44"/>
<protein>
    <submittedName>
        <fullName evidence="8">D-glycerate dehydrogenase</fullName>
    </submittedName>
</protein>
<dbReference type="PANTHER" id="PTHR42789:SF1">
    <property type="entry name" value="D-ISOMER SPECIFIC 2-HYDROXYACID DEHYDROGENASE FAMILY PROTEIN (AFU_ORTHOLOGUE AFUA_6G10090)"/>
    <property type="match status" value="1"/>
</dbReference>
<evidence type="ECO:0000256" key="4">
    <source>
        <dbReference type="ARBA" id="ARBA00023027"/>
    </source>
</evidence>
<dbReference type="Proteomes" id="UP000177763">
    <property type="component" value="Unassembled WGS sequence"/>
</dbReference>
<dbReference type="EMBL" id="MEVN01000034">
    <property type="protein sequence ID" value="OGC56577.1"/>
    <property type="molecule type" value="Genomic_DNA"/>
</dbReference>
<gene>
    <name evidence="8" type="ORF">A3H26_01645</name>
</gene>
<evidence type="ECO:0000256" key="1">
    <source>
        <dbReference type="ARBA" id="ARBA00005854"/>
    </source>
</evidence>
<evidence type="ECO:0000256" key="2">
    <source>
        <dbReference type="ARBA" id="ARBA00022605"/>
    </source>
</evidence>
<feature type="domain" description="D-isomer specific 2-hydroxyacid dehydrogenase catalytic" evidence="6">
    <location>
        <begin position="3"/>
        <end position="316"/>
    </location>
</feature>
<dbReference type="InterPro" id="IPR036291">
    <property type="entry name" value="NAD(P)-bd_dom_sf"/>
</dbReference>
<dbReference type="InterPro" id="IPR006139">
    <property type="entry name" value="D-isomer_2_OHA_DH_cat_dom"/>
</dbReference>
<dbReference type="GO" id="GO:0016616">
    <property type="term" value="F:oxidoreductase activity, acting on the CH-OH group of donors, NAD or NADP as acceptor"/>
    <property type="evidence" value="ECO:0007669"/>
    <property type="project" value="InterPro"/>
</dbReference>
<name>A0A1F4VH44_UNCKA</name>
<dbReference type="PROSITE" id="PS00065">
    <property type="entry name" value="D_2_HYDROXYACID_DH_1"/>
    <property type="match status" value="1"/>
</dbReference>
<comment type="caution">
    <text evidence="8">The sequence shown here is derived from an EMBL/GenBank/DDBJ whole genome shotgun (WGS) entry which is preliminary data.</text>
</comment>
<dbReference type="InterPro" id="IPR029752">
    <property type="entry name" value="D-isomer_DH_CS1"/>
</dbReference>
<feature type="domain" description="D-isomer specific 2-hydroxyacid dehydrogenase NAD-binding" evidence="7">
    <location>
        <begin position="109"/>
        <end position="287"/>
    </location>
</feature>
<dbReference type="SUPFAM" id="SSF52283">
    <property type="entry name" value="Formate/glycerate dehydrogenase catalytic domain-like"/>
    <property type="match status" value="1"/>
</dbReference>
<dbReference type="SUPFAM" id="SSF51735">
    <property type="entry name" value="NAD(P)-binding Rossmann-fold domains"/>
    <property type="match status" value="1"/>
</dbReference>
<dbReference type="FunFam" id="3.40.50.720:FF:000203">
    <property type="entry name" value="D-3-phosphoglycerate dehydrogenase (SerA)"/>
    <property type="match status" value="1"/>
</dbReference>
<evidence type="ECO:0000313" key="8">
    <source>
        <dbReference type="EMBL" id="OGC56577.1"/>
    </source>
</evidence>
<accession>A0A1F4VH44</accession>
<evidence type="ECO:0000256" key="5">
    <source>
        <dbReference type="RuleBase" id="RU003719"/>
    </source>
</evidence>
<proteinExistence type="inferred from homology"/>
<keyword evidence="4" id="KW-0520">NAD</keyword>
<sequence>MKVLITREIPRAGVDLLRKHPSLELDIRKGPPLSEAELIKAVDGKDAIVSVLPDQINEKVLNAGKPTLRLVANYAVGFDNIDIKTAASLGIYVSNTPGNLTESVAEHALALMISSARNIVQADKYVRAGSYKYWSPMLFLGPVLTKKTLGIIGFGRIGQYLAKIAKGGFDMRILYHDIQRFDKGEQEIGAMYTSLDDLLENSDFISIHVNLMPSTKHLIGERELKKMKPTAYLINTSRGQVIDEAALYTALKDGWIEGAGIDVYENEPKIYSGLTELDNVTLTPHIGSATREARVEMSRMVAENVVEVLINGRPPKNLIKP</sequence>
<dbReference type="PROSITE" id="PS00671">
    <property type="entry name" value="D_2_HYDROXYACID_DH_3"/>
    <property type="match status" value="1"/>
</dbReference>
<dbReference type="PANTHER" id="PTHR42789">
    <property type="entry name" value="D-ISOMER SPECIFIC 2-HYDROXYACID DEHYDROGENASE FAMILY PROTEIN (AFU_ORTHOLOGUE AFUA_6G10090)"/>
    <property type="match status" value="1"/>
</dbReference>
<dbReference type="Gene3D" id="3.40.50.720">
    <property type="entry name" value="NAD(P)-binding Rossmann-like Domain"/>
    <property type="match status" value="2"/>
</dbReference>
<dbReference type="InterPro" id="IPR050857">
    <property type="entry name" value="D-2-hydroxyacid_DH"/>
</dbReference>
<dbReference type="Pfam" id="PF02826">
    <property type="entry name" value="2-Hacid_dh_C"/>
    <property type="match status" value="1"/>
</dbReference>
<dbReference type="GO" id="GO:0008652">
    <property type="term" value="P:amino acid biosynthetic process"/>
    <property type="evidence" value="ECO:0007669"/>
    <property type="project" value="UniProtKB-KW"/>
</dbReference>
<evidence type="ECO:0000256" key="3">
    <source>
        <dbReference type="ARBA" id="ARBA00023002"/>
    </source>
</evidence>
<evidence type="ECO:0000259" key="6">
    <source>
        <dbReference type="Pfam" id="PF00389"/>
    </source>
</evidence>
<dbReference type="Pfam" id="PF00389">
    <property type="entry name" value="2-Hacid_dh"/>
    <property type="match status" value="1"/>
</dbReference>
<keyword evidence="2" id="KW-0028">Amino-acid biosynthesis</keyword>
<dbReference type="InterPro" id="IPR006140">
    <property type="entry name" value="D-isomer_DH_NAD-bd"/>
</dbReference>
<evidence type="ECO:0000259" key="7">
    <source>
        <dbReference type="Pfam" id="PF02826"/>
    </source>
</evidence>